<evidence type="ECO:0000313" key="2">
    <source>
        <dbReference type="EMBL" id="KAF9038890.1"/>
    </source>
</evidence>
<dbReference type="AlphaFoldDB" id="A0A9P5TVX1"/>
<dbReference type="Proteomes" id="UP000772434">
    <property type="component" value="Unassembled WGS sequence"/>
</dbReference>
<sequence>MSHLTHLVAVYSDGSIVTWQVINPNIVDFSIVPIYNELDTESESSEAPEDNRHLDFASTQSTRVAASAGITESVPILSAPFNHDDETDPWETPVPTLLDNAPINIGVAENPIDIDDPSTIFPSPLNIISYENDLVIGSDTEPLIVPPPAPIPRSQVPCNSPSTSIGIPITDSWTTAPWGSLEDDIRILPTLLNRLQPNTTPGDSLEYPIKLGETGDSIADPINVDEEEGPSIPVFTGPTTTTTHTITNQRGEIFTITNNLITAITAPNFPVNVTAVHVNVNQYTDDLVITLQSPPGTDDLDYVGSFVSSVSALSTTSSTDHLPFYRASPSPSGDSLSRTSSPFNPYYKPIPSSTTHGSPIPFAPAIWYDLEDLANQSSPPPPFSPIETAPATLSPGSASSAGFRLTLEEEIDTFGAVAEEEREIHYPQVATYGDDDSDHTSF</sequence>
<reference evidence="2" key="1">
    <citation type="submission" date="2020-11" db="EMBL/GenBank/DDBJ databases">
        <authorList>
            <consortium name="DOE Joint Genome Institute"/>
            <person name="Ahrendt S."/>
            <person name="Riley R."/>
            <person name="Andreopoulos W."/>
            <person name="Labutti K."/>
            <person name="Pangilinan J."/>
            <person name="Ruiz-Duenas F.J."/>
            <person name="Barrasa J.M."/>
            <person name="Sanchez-Garcia M."/>
            <person name="Camarero S."/>
            <person name="Miyauchi S."/>
            <person name="Serrano A."/>
            <person name="Linde D."/>
            <person name="Babiker R."/>
            <person name="Drula E."/>
            <person name="Ayuso-Fernandez I."/>
            <person name="Pacheco R."/>
            <person name="Padilla G."/>
            <person name="Ferreira P."/>
            <person name="Barriuso J."/>
            <person name="Kellner H."/>
            <person name="Castanera R."/>
            <person name="Alfaro M."/>
            <person name="Ramirez L."/>
            <person name="Pisabarro A.G."/>
            <person name="Kuo A."/>
            <person name="Tritt A."/>
            <person name="Lipzen A."/>
            <person name="He G."/>
            <person name="Yan M."/>
            <person name="Ng V."/>
            <person name="Cullen D."/>
            <person name="Martin F."/>
            <person name="Rosso M.-N."/>
            <person name="Henrissat B."/>
            <person name="Hibbett D."/>
            <person name="Martinez A.T."/>
            <person name="Grigoriev I.V."/>
        </authorList>
    </citation>
    <scope>NUCLEOTIDE SEQUENCE</scope>
    <source>
        <strain evidence="2">AH 40177</strain>
    </source>
</reference>
<accession>A0A9P5TVX1</accession>
<organism evidence="2 3">
    <name type="scientific">Rhodocollybia butyracea</name>
    <dbReference type="NCBI Taxonomy" id="206335"/>
    <lineage>
        <taxon>Eukaryota</taxon>
        <taxon>Fungi</taxon>
        <taxon>Dikarya</taxon>
        <taxon>Basidiomycota</taxon>
        <taxon>Agaricomycotina</taxon>
        <taxon>Agaricomycetes</taxon>
        <taxon>Agaricomycetidae</taxon>
        <taxon>Agaricales</taxon>
        <taxon>Marasmiineae</taxon>
        <taxon>Omphalotaceae</taxon>
        <taxon>Rhodocollybia</taxon>
    </lineage>
</organism>
<dbReference type="EMBL" id="JADNRY010000580">
    <property type="protein sequence ID" value="KAF9038890.1"/>
    <property type="molecule type" value="Genomic_DNA"/>
</dbReference>
<feature type="region of interest" description="Disordered" evidence="1">
    <location>
        <begin position="376"/>
        <end position="397"/>
    </location>
</feature>
<comment type="caution">
    <text evidence="2">The sequence shown here is derived from an EMBL/GenBank/DDBJ whole genome shotgun (WGS) entry which is preliminary data.</text>
</comment>
<proteinExistence type="predicted"/>
<evidence type="ECO:0000313" key="3">
    <source>
        <dbReference type="Proteomes" id="UP000772434"/>
    </source>
</evidence>
<evidence type="ECO:0000256" key="1">
    <source>
        <dbReference type="SAM" id="MobiDB-lite"/>
    </source>
</evidence>
<protein>
    <submittedName>
        <fullName evidence="2">Uncharacterized protein</fullName>
    </submittedName>
</protein>
<keyword evidence="3" id="KW-1185">Reference proteome</keyword>
<name>A0A9P5TVX1_9AGAR</name>
<gene>
    <name evidence="2" type="ORF">BDP27DRAFT_1455397</name>
</gene>